<reference evidence="8" key="1">
    <citation type="submission" date="2020-11" db="EMBL/GenBank/DDBJ databases">
        <authorList>
            <person name="Tran Van P."/>
        </authorList>
    </citation>
    <scope>NUCLEOTIDE SEQUENCE</scope>
</reference>
<evidence type="ECO:0000256" key="7">
    <source>
        <dbReference type="SAM" id="Phobius"/>
    </source>
</evidence>
<organism evidence="8">
    <name type="scientific">Darwinula stevensoni</name>
    <dbReference type="NCBI Taxonomy" id="69355"/>
    <lineage>
        <taxon>Eukaryota</taxon>
        <taxon>Metazoa</taxon>
        <taxon>Ecdysozoa</taxon>
        <taxon>Arthropoda</taxon>
        <taxon>Crustacea</taxon>
        <taxon>Oligostraca</taxon>
        <taxon>Ostracoda</taxon>
        <taxon>Podocopa</taxon>
        <taxon>Podocopida</taxon>
        <taxon>Darwinulocopina</taxon>
        <taxon>Darwinuloidea</taxon>
        <taxon>Darwinulidae</taxon>
        <taxon>Darwinula</taxon>
    </lineage>
</organism>
<evidence type="ECO:0000313" key="8">
    <source>
        <dbReference type="EMBL" id="CAD7249394.1"/>
    </source>
</evidence>
<comment type="subcellular location">
    <subcellularLocation>
        <location evidence="1">Apical cell membrane</location>
        <topology evidence="1">Multi-pass membrane protein</topology>
    </subcellularLocation>
</comment>
<dbReference type="EMBL" id="LR901784">
    <property type="protein sequence ID" value="CAD7249394.1"/>
    <property type="molecule type" value="Genomic_DNA"/>
</dbReference>
<dbReference type="OrthoDB" id="76259at2759"/>
<evidence type="ECO:0000256" key="4">
    <source>
        <dbReference type="ARBA" id="ARBA00022692"/>
    </source>
</evidence>
<gene>
    <name evidence="8" type="ORF">DSTB1V02_LOCUS9191</name>
</gene>
<feature type="transmembrane region" description="Helical" evidence="7">
    <location>
        <begin position="84"/>
        <end position="103"/>
    </location>
</feature>
<evidence type="ECO:0000256" key="6">
    <source>
        <dbReference type="ARBA" id="ARBA00023136"/>
    </source>
</evidence>
<keyword evidence="3" id="KW-1003">Cell membrane</keyword>
<dbReference type="Proteomes" id="UP000677054">
    <property type="component" value="Unassembled WGS sequence"/>
</dbReference>
<evidence type="ECO:0000256" key="2">
    <source>
        <dbReference type="ARBA" id="ARBA00005808"/>
    </source>
</evidence>
<sequence>MTRDIGGRDAEVALLSVITDPFVDWIIQIDSKVLTGWAESKPEYDNPSLLKHCSEHDSDSCLFPFSYDSCTGGLCTYVKEIDRWFAAPYIVVMFCLFPLVFLLSLGGTWVLVGVGGPFLLALIAAVVIDILQRKRPNWLPPVLRNWNFLPEPLHSLEPYDTMMMKLPCCSLCRMAAETSDEIEILPI</sequence>
<dbReference type="InterPro" id="IPR003841">
    <property type="entry name" value="Na/Pi_transpt"/>
</dbReference>
<comment type="similarity">
    <text evidence="2">Belongs to the SLC34A transporter family.</text>
</comment>
<dbReference type="GO" id="GO:0016324">
    <property type="term" value="C:apical plasma membrane"/>
    <property type="evidence" value="ECO:0007669"/>
    <property type="project" value="UniProtKB-SubCell"/>
</dbReference>
<feature type="transmembrane region" description="Helical" evidence="7">
    <location>
        <begin position="109"/>
        <end position="131"/>
    </location>
</feature>
<keyword evidence="9" id="KW-1185">Reference proteome</keyword>
<keyword evidence="4 7" id="KW-0812">Transmembrane</keyword>
<dbReference type="GO" id="GO:0044341">
    <property type="term" value="P:sodium-dependent phosphate transport"/>
    <property type="evidence" value="ECO:0007669"/>
    <property type="project" value="InterPro"/>
</dbReference>
<evidence type="ECO:0000256" key="5">
    <source>
        <dbReference type="ARBA" id="ARBA00022989"/>
    </source>
</evidence>
<evidence type="ECO:0000256" key="3">
    <source>
        <dbReference type="ARBA" id="ARBA00022475"/>
    </source>
</evidence>
<dbReference type="AlphaFoldDB" id="A0A7R9FND0"/>
<protein>
    <submittedName>
        <fullName evidence="8">Uncharacterized protein</fullName>
    </submittedName>
</protein>
<dbReference type="EMBL" id="CAJPEV010002267">
    <property type="protein sequence ID" value="CAG0896341.1"/>
    <property type="molecule type" value="Genomic_DNA"/>
</dbReference>
<dbReference type="PANTHER" id="PTHR10010">
    <property type="entry name" value="SOLUTE CARRIER FAMILY 34 SODIUM PHOSPHATE , MEMBER 2-RELATED"/>
    <property type="match status" value="1"/>
</dbReference>
<keyword evidence="6 7" id="KW-0472">Membrane</keyword>
<dbReference type="GO" id="GO:0005436">
    <property type="term" value="F:sodium:phosphate symporter activity"/>
    <property type="evidence" value="ECO:0007669"/>
    <property type="project" value="InterPro"/>
</dbReference>
<evidence type="ECO:0000313" key="9">
    <source>
        <dbReference type="Proteomes" id="UP000677054"/>
    </source>
</evidence>
<evidence type="ECO:0000256" key="1">
    <source>
        <dbReference type="ARBA" id="ARBA00004424"/>
    </source>
</evidence>
<dbReference type="PANTHER" id="PTHR10010:SF46">
    <property type="entry name" value="SODIUM-DEPENDENT PHOSPHATE TRANSPORT PROTEIN 2B"/>
    <property type="match status" value="1"/>
</dbReference>
<proteinExistence type="inferred from homology"/>
<name>A0A7R9FND0_9CRUS</name>
<accession>A0A7R9FND0</accession>
<keyword evidence="5 7" id="KW-1133">Transmembrane helix</keyword>